<dbReference type="GO" id="GO:0000139">
    <property type="term" value="C:Golgi membrane"/>
    <property type="evidence" value="ECO:0007669"/>
    <property type="project" value="UniProtKB-SubCell"/>
</dbReference>
<dbReference type="GO" id="GO:0008270">
    <property type="term" value="F:zinc ion binding"/>
    <property type="evidence" value="ECO:0007669"/>
    <property type="project" value="UniProtKB-KW"/>
</dbReference>
<reference evidence="19" key="2">
    <citation type="submission" date="2025-08" db="UniProtKB">
        <authorList>
            <consortium name="Ensembl"/>
        </authorList>
    </citation>
    <scope>IDENTIFICATION</scope>
</reference>
<dbReference type="AlphaFoldDB" id="F6PWY1"/>
<dbReference type="PROSITE" id="PS50115">
    <property type="entry name" value="ARFGAP"/>
    <property type="match status" value="1"/>
</dbReference>
<dbReference type="GeneTree" id="ENSGT00940000158466"/>
<keyword evidence="7" id="KW-0479">Metal-binding</keyword>
<dbReference type="SUPFAM" id="SSF57863">
    <property type="entry name" value="ArfGap/RecO-like zinc finger"/>
    <property type="match status" value="1"/>
</dbReference>
<evidence type="ECO:0000256" key="2">
    <source>
        <dbReference type="ARBA" id="ARBA00004496"/>
    </source>
</evidence>
<dbReference type="FunFam" id="1.10.220.150:FF:000004">
    <property type="entry name" value="Putative ADP-ribosylation factor GTPase-activating protein 2"/>
    <property type="match status" value="1"/>
</dbReference>
<dbReference type="PANTHER" id="PTHR45686:SF1">
    <property type="entry name" value="ADP-RIBOSYLATION FACTOR GTPASE-ACTIVATING PROTEIN 3"/>
    <property type="match status" value="1"/>
</dbReference>
<keyword evidence="5" id="KW-0963">Cytoplasm</keyword>
<feature type="region of interest" description="Disordered" evidence="17">
    <location>
        <begin position="475"/>
        <end position="509"/>
    </location>
</feature>
<evidence type="ECO:0000256" key="17">
    <source>
        <dbReference type="SAM" id="MobiDB-lite"/>
    </source>
</evidence>
<keyword evidence="4" id="KW-0343">GTPase activation</keyword>
<feature type="compositionally biased region" description="Gly residues" evidence="17">
    <location>
        <begin position="1"/>
        <end position="21"/>
    </location>
</feature>
<feature type="compositionally biased region" description="Basic residues" evidence="17">
    <location>
        <begin position="35"/>
        <end position="46"/>
    </location>
</feature>
<dbReference type="InterPro" id="IPR037278">
    <property type="entry name" value="ARFGAP/RecO"/>
</dbReference>
<dbReference type="FunCoup" id="F6PWY1">
    <property type="interactions" value="1656"/>
</dbReference>
<evidence type="ECO:0000256" key="15">
    <source>
        <dbReference type="ARBA" id="ARBA00039243"/>
    </source>
</evidence>
<feature type="region of interest" description="Disordered" evidence="17">
    <location>
        <begin position="1"/>
        <end position="67"/>
    </location>
</feature>
<evidence type="ECO:0000313" key="19">
    <source>
        <dbReference type="Ensembl" id="ENSMODP00000008518.3"/>
    </source>
</evidence>
<evidence type="ECO:0000256" key="10">
    <source>
        <dbReference type="ARBA" id="ARBA00022892"/>
    </source>
</evidence>
<dbReference type="Gene3D" id="1.10.220.150">
    <property type="entry name" value="Arf GTPase activating protein"/>
    <property type="match status" value="1"/>
</dbReference>
<name>F6PWY1_MONDO</name>
<dbReference type="OMA" id="ENGPSKV"/>
<dbReference type="PRINTS" id="PR00405">
    <property type="entry name" value="REVINTRACTNG"/>
</dbReference>
<dbReference type="InParanoid" id="F6PWY1"/>
<evidence type="ECO:0000256" key="11">
    <source>
        <dbReference type="ARBA" id="ARBA00022927"/>
    </source>
</evidence>
<evidence type="ECO:0000256" key="7">
    <source>
        <dbReference type="ARBA" id="ARBA00022723"/>
    </source>
</evidence>
<dbReference type="Bgee" id="ENSMODG00000006872">
    <property type="expression patterns" value="Expressed in liver and 18 other cell types or tissues"/>
</dbReference>
<feature type="region of interest" description="Disordered" evidence="17">
    <location>
        <begin position="390"/>
        <end position="434"/>
    </location>
</feature>
<reference evidence="19 20" key="1">
    <citation type="journal article" date="2007" name="Nature">
        <title>Genome of the marsupial Monodelphis domestica reveals innovation in non-coding sequences.</title>
        <authorList>
            <person name="Mikkelsen T.S."/>
            <person name="Wakefield M.J."/>
            <person name="Aken B."/>
            <person name="Amemiya C.T."/>
            <person name="Chang J.L."/>
            <person name="Duke S."/>
            <person name="Garber M."/>
            <person name="Gentles A.J."/>
            <person name="Goodstadt L."/>
            <person name="Heger A."/>
            <person name="Jurka J."/>
            <person name="Kamal M."/>
            <person name="Mauceli E."/>
            <person name="Searle S.M."/>
            <person name="Sharpe T."/>
            <person name="Baker M.L."/>
            <person name="Batzer M.A."/>
            <person name="Benos P.V."/>
            <person name="Belov K."/>
            <person name="Clamp M."/>
            <person name="Cook A."/>
            <person name="Cuff J."/>
            <person name="Das R."/>
            <person name="Davidow L."/>
            <person name="Deakin J.E."/>
            <person name="Fazzari M.J."/>
            <person name="Glass J.L."/>
            <person name="Grabherr M."/>
            <person name="Greally J.M."/>
            <person name="Gu W."/>
            <person name="Hore T.A."/>
            <person name="Huttley G.A."/>
            <person name="Kleber M."/>
            <person name="Jirtle R.L."/>
            <person name="Koina E."/>
            <person name="Lee J.T."/>
            <person name="Mahony S."/>
            <person name="Marra M.A."/>
            <person name="Miller R.D."/>
            <person name="Nicholls R.D."/>
            <person name="Oda M."/>
            <person name="Papenfuss A.T."/>
            <person name="Parra Z.E."/>
            <person name="Pollock D.D."/>
            <person name="Ray D.A."/>
            <person name="Schein J.E."/>
            <person name="Speed T.P."/>
            <person name="Thompson K."/>
            <person name="VandeBerg J.L."/>
            <person name="Wade C.M."/>
            <person name="Walker J.A."/>
            <person name="Waters P.D."/>
            <person name="Webber C."/>
            <person name="Weidman J.R."/>
            <person name="Xie X."/>
            <person name="Zody M.C."/>
            <person name="Baldwin J."/>
            <person name="Abdouelleil A."/>
            <person name="Abdulkadir J."/>
            <person name="Abebe A."/>
            <person name="Abera B."/>
            <person name="Abreu J."/>
            <person name="Acer S.C."/>
            <person name="Aftuck L."/>
            <person name="Alexander A."/>
            <person name="An P."/>
            <person name="Anderson E."/>
            <person name="Anderson S."/>
            <person name="Arachi H."/>
            <person name="Azer M."/>
            <person name="Bachantsang P."/>
            <person name="Barry A."/>
            <person name="Bayul T."/>
            <person name="Berlin A."/>
            <person name="Bessette D."/>
            <person name="Bloom T."/>
            <person name="Bloom T."/>
            <person name="Boguslavskiy L."/>
            <person name="Bonnet C."/>
            <person name="Boukhgalter B."/>
            <person name="Bourzgui I."/>
            <person name="Brown A."/>
            <person name="Cahill P."/>
            <person name="Channer S."/>
            <person name="Cheshatsang Y."/>
            <person name="Chuda L."/>
            <person name="Citroen M."/>
            <person name="Collymore A."/>
            <person name="Cooke P."/>
            <person name="Costello M."/>
            <person name="D'Aco K."/>
            <person name="Daza R."/>
            <person name="De Haan G."/>
            <person name="DeGray S."/>
            <person name="DeMaso C."/>
            <person name="Dhargay N."/>
            <person name="Dooley K."/>
            <person name="Dooley E."/>
            <person name="Doricent M."/>
            <person name="Dorje P."/>
            <person name="Dorjee K."/>
            <person name="Dupes A."/>
            <person name="Elong R."/>
            <person name="Falk J."/>
            <person name="Farina A."/>
            <person name="Faro S."/>
            <person name="Ferguson D."/>
            <person name="Fisher S."/>
            <person name="Foley C.D."/>
            <person name="Franke A."/>
            <person name="Friedrich D."/>
            <person name="Gadbois L."/>
            <person name="Gearin G."/>
            <person name="Gearin C.R."/>
            <person name="Giannoukos G."/>
            <person name="Goode T."/>
            <person name="Graham J."/>
            <person name="Grandbois E."/>
            <person name="Grewal S."/>
            <person name="Gyaltsen K."/>
            <person name="Hafez N."/>
            <person name="Hagos B."/>
            <person name="Hall J."/>
            <person name="Henson C."/>
            <person name="Hollinger A."/>
            <person name="Honan T."/>
            <person name="Huard M.D."/>
            <person name="Hughes L."/>
            <person name="Hurhula B."/>
            <person name="Husby M.E."/>
            <person name="Kamat A."/>
            <person name="Kanga B."/>
            <person name="Kashin S."/>
            <person name="Khazanovich D."/>
            <person name="Kisner P."/>
            <person name="Lance K."/>
            <person name="Lara M."/>
            <person name="Lee W."/>
            <person name="Lennon N."/>
            <person name="Letendre F."/>
            <person name="LeVine R."/>
            <person name="Lipovsky A."/>
            <person name="Liu X."/>
            <person name="Liu J."/>
            <person name="Liu S."/>
            <person name="Lokyitsang T."/>
            <person name="Lokyitsang Y."/>
            <person name="Lubonja R."/>
            <person name="Lui A."/>
            <person name="MacDonald P."/>
            <person name="Magnisalis V."/>
            <person name="Maru K."/>
            <person name="Matthews C."/>
            <person name="McCusker W."/>
            <person name="McDonough S."/>
            <person name="Mehta T."/>
            <person name="Meldrim J."/>
            <person name="Meneus L."/>
            <person name="Mihai O."/>
            <person name="Mihalev A."/>
            <person name="Mihova T."/>
            <person name="Mittelman R."/>
            <person name="Mlenga V."/>
            <person name="Montmayeur A."/>
            <person name="Mulrain L."/>
            <person name="Navidi A."/>
            <person name="Naylor J."/>
            <person name="Negash T."/>
            <person name="Nguyen T."/>
            <person name="Nguyen N."/>
            <person name="Nicol R."/>
            <person name="Norbu C."/>
            <person name="Norbu N."/>
            <person name="Novod N."/>
            <person name="O'Neill B."/>
            <person name="Osman S."/>
            <person name="Markiewicz E."/>
            <person name="Oyono O.L."/>
            <person name="Patti C."/>
            <person name="Phunkhang P."/>
            <person name="Pierre F."/>
            <person name="Priest M."/>
            <person name="Raghuraman S."/>
            <person name="Rege F."/>
            <person name="Reyes R."/>
            <person name="Rise C."/>
            <person name="Rogov P."/>
            <person name="Ross K."/>
            <person name="Ryan E."/>
            <person name="Settipalli S."/>
            <person name="Shea T."/>
            <person name="Sherpa N."/>
            <person name="Shi L."/>
            <person name="Shih D."/>
            <person name="Sparrow T."/>
            <person name="Spaulding J."/>
            <person name="Stalker J."/>
            <person name="Stange-Thomann N."/>
            <person name="Stavropoulos S."/>
            <person name="Stone C."/>
            <person name="Strader C."/>
            <person name="Tesfaye S."/>
            <person name="Thomson T."/>
            <person name="Thoulutsang Y."/>
            <person name="Thoulutsang D."/>
            <person name="Topham K."/>
            <person name="Topping I."/>
            <person name="Tsamla T."/>
            <person name="Vassiliev H."/>
            <person name="Vo A."/>
            <person name="Wangchuk T."/>
            <person name="Wangdi T."/>
            <person name="Weiand M."/>
            <person name="Wilkinson J."/>
            <person name="Wilson A."/>
            <person name="Yadav S."/>
            <person name="Young G."/>
            <person name="Yu Q."/>
            <person name="Zembek L."/>
            <person name="Zhong D."/>
            <person name="Zimmer A."/>
            <person name="Zwirko Z."/>
            <person name="Jaffe D.B."/>
            <person name="Alvarez P."/>
            <person name="Brockman W."/>
            <person name="Butler J."/>
            <person name="Chin C."/>
            <person name="Gnerre S."/>
            <person name="MacCallum I."/>
            <person name="Graves J.A."/>
            <person name="Ponting C.P."/>
            <person name="Breen M."/>
            <person name="Samollow P.B."/>
            <person name="Lander E.S."/>
            <person name="Lindblad-Toh K."/>
        </authorList>
    </citation>
    <scope>NUCLEOTIDE SEQUENCE [LARGE SCALE GENOMIC DNA]</scope>
</reference>
<keyword evidence="8 16" id="KW-0863">Zinc-finger</keyword>
<feature type="compositionally biased region" description="Low complexity" evidence="17">
    <location>
        <begin position="22"/>
        <end position="34"/>
    </location>
</feature>
<dbReference type="InterPro" id="IPR001164">
    <property type="entry name" value="ArfGAP_dom"/>
</dbReference>
<proteinExistence type="predicted"/>
<evidence type="ECO:0000256" key="13">
    <source>
        <dbReference type="ARBA" id="ARBA00023136"/>
    </source>
</evidence>
<organism evidence="19 20">
    <name type="scientific">Monodelphis domestica</name>
    <name type="common">Gray short-tailed opossum</name>
    <dbReference type="NCBI Taxonomy" id="13616"/>
    <lineage>
        <taxon>Eukaryota</taxon>
        <taxon>Metazoa</taxon>
        <taxon>Chordata</taxon>
        <taxon>Craniata</taxon>
        <taxon>Vertebrata</taxon>
        <taxon>Euteleostomi</taxon>
        <taxon>Mammalia</taxon>
        <taxon>Metatheria</taxon>
        <taxon>Didelphimorphia</taxon>
        <taxon>Didelphidae</taxon>
        <taxon>Monodelphis</taxon>
    </lineage>
</organism>
<evidence type="ECO:0000256" key="3">
    <source>
        <dbReference type="ARBA" id="ARBA00022448"/>
    </source>
</evidence>
<evidence type="ECO:0000256" key="6">
    <source>
        <dbReference type="ARBA" id="ARBA00022553"/>
    </source>
</evidence>
<comment type="subcellular location">
    <subcellularLocation>
        <location evidence="2">Cytoplasm</location>
    </subcellularLocation>
    <subcellularLocation>
        <location evidence="1">Golgi apparatus membrane</location>
        <topology evidence="1">Peripheral membrane protein</topology>
        <orientation evidence="1">Cytoplasmic side</orientation>
    </subcellularLocation>
</comment>
<dbReference type="GO" id="GO:0005829">
    <property type="term" value="C:cytosol"/>
    <property type="evidence" value="ECO:0007669"/>
    <property type="project" value="Ensembl"/>
</dbReference>
<dbReference type="STRING" id="13616.ENSMODP00000008518"/>
<evidence type="ECO:0000256" key="5">
    <source>
        <dbReference type="ARBA" id="ARBA00022490"/>
    </source>
</evidence>
<dbReference type="HOGENOM" id="CLU_023062_6_2_1"/>
<dbReference type="Ensembl" id="ENSMODT00000008686.4">
    <property type="protein sequence ID" value="ENSMODP00000008518.3"/>
    <property type="gene ID" value="ENSMODG00000006872.4"/>
</dbReference>
<keyword evidence="12" id="KW-0333">Golgi apparatus</keyword>
<evidence type="ECO:0000313" key="20">
    <source>
        <dbReference type="Proteomes" id="UP000002280"/>
    </source>
</evidence>
<accession>F6PWY1</accession>
<keyword evidence="3" id="KW-0813">Transport</keyword>
<feature type="compositionally biased region" description="Low complexity" evidence="17">
    <location>
        <begin position="47"/>
        <end position="60"/>
    </location>
</feature>
<dbReference type="eggNOG" id="KOG0706">
    <property type="taxonomic scope" value="Eukaryota"/>
</dbReference>
<evidence type="ECO:0000256" key="16">
    <source>
        <dbReference type="PROSITE-ProRule" id="PRU00288"/>
    </source>
</evidence>
<keyword evidence="10" id="KW-0931">ER-Golgi transport</keyword>
<gene>
    <name evidence="19" type="primary">ARFGAP3</name>
</gene>
<keyword evidence="20" id="KW-1185">Reference proteome</keyword>
<evidence type="ECO:0000256" key="14">
    <source>
        <dbReference type="ARBA" id="ARBA00037105"/>
    </source>
</evidence>
<dbReference type="GO" id="GO:0009306">
    <property type="term" value="P:protein secretion"/>
    <property type="evidence" value="ECO:0007669"/>
    <property type="project" value="Ensembl"/>
</dbReference>
<evidence type="ECO:0000256" key="9">
    <source>
        <dbReference type="ARBA" id="ARBA00022833"/>
    </source>
</evidence>
<keyword evidence="11" id="KW-0653">Protein transport</keyword>
<keyword evidence="9" id="KW-0862">Zinc</keyword>
<reference evidence="19" key="3">
    <citation type="submission" date="2025-09" db="UniProtKB">
        <authorList>
            <consortium name="Ensembl"/>
        </authorList>
    </citation>
    <scope>IDENTIFICATION</scope>
</reference>
<sequence>MWRAGGRLGGGSGSWGAGSGPGVRAAAASQVAGAGRRRRRRRRRGGPRSPALGPQGSPSRLGPPLPPSPPLPLTPVLLLLPPCPAEAMAEPSKQDIAAVFRRLRSVPPNKVCFDCGAKNPSWASITYGVFLCIDCSGTHRSLGVHLSFIRSTELDSSWSWFQLRCMQVGGNSSASSFFHQHGCTTNDTNAKYNSRAAQLYREKIRSLASQAARKHGTDLWLESCAVPPSSPQQKEEDFFASHASPKVGDPEWASAQPEPLSVGPSSSETIPERSAGGPEQGPSVDGLSISPKASLDVSSLIKKKPTQAKKGLGGKKGGLGAQKVSATSFSDIEKQAQAVEKRKEQDELQASREEPIVSSLRLAYKDLEIQMKKDEKMNFGGKKKIESERLGMGFGNTRSGISHSVTSDMQTIEQETPTPAKPRKKYGDDKEDSYFTSSSARYFEDPAETRSSSIIKWDDSSDLFWKNEPFRDTETILSPKGMGYADRPTSRRKPDYEPAGNTDEAQKKFGNVKAISSDMYFGRQEQADYETRARLERLSGSSSISSADLFDEQRKQSSGNYNLSNVLPNAPDITQFKQGVRSVAGKLSVLANGVMTSIQDRYGS</sequence>
<comment type="function">
    <text evidence="14">GTPase-activating protein (GAP) for ADP ribosylation factor 1 (ARF1). Hydrolysis of ARF1-bound GTP may lead to dissociation of coatomer from Golgi-derived membranes to allow fusion with target membranes.</text>
</comment>
<evidence type="ECO:0000256" key="8">
    <source>
        <dbReference type="ARBA" id="ARBA00022771"/>
    </source>
</evidence>
<dbReference type="Pfam" id="PF01412">
    <property type="entry name" value="ArfGap"/>
    <property type="match status" value="1"/>
</dbReference>
<dbReference type="InterPro" id="IPR038508">
    <property type="entry name" value="ArfGAP_dom_sf"/>
</dbReference>
<evidence type="ECO:0000256" key="4">
    <source>
        <dbReference type="ARBA" id="ARBA00022468"/>
    </source>
</evidence>
<evidence type="ECO:0000259" key="18">
    <source>
        <dbReference type="PROSITE" id="PS50115"/>
    </source>
</evidence>
<dbReference type="GO" id="GO:0048205">
    <property type="term" value="P:COPI coating of Golgi vesicle"/>
    <property type="evidence" value="ECO:0000318"/>
    <property type="project" value="GO_Central"/>
</dbReference>
<dbReference type="SMART" id="SM00105">
    <property type="entry name" value="ArfGap"/>
    <property type="match status" value="1"/>
</dbReference>
<dbReference type="Proteomes" id="UP000002280">
    <property type="component" value="Chromosome 8"/>
</dbReference>
<keyword evidence="6" id="KW-0597">Phosphoprotein</keyword>
<feature type="region of interest" description="Disordered" evidence="17">
    <location>
        <begin position="241"/>
        <end position="329"/>
    </location>
</feature>
<dbReference type="PANTHER" id="PTHR45686">
    <property type="entry name" value="ADP-RIBOSYLATION FACTOR GTPASE ACTIVATING PROTEIN 3, ISOFORM H-RELATED"/>
    <property type="match status" value="1"/>
</dbReference>
<feature type="domain" description="Arf-GAP" evidence="18">
    <location>
        <begin position="97"/>
        <end position="214"/>
    </location>
</feature>
<dbReference type="CDD" id="cd09028">
    <property type="entry name" value="ArfGap_ArfGap3"/>
    <property type="match status" value="1"/>
</dbReference>
<protein>
    <recommendedName>
        <fullName evidence="15">ADP-ribosylation factor GTPase-activating protein 3</fullName>
    </recommendedName>
</protein>
<dbReference type="GO" id="GO:0005096">
    <property type="term" value="F:GTPase activator activity"/>
    <property type="evidence" value="ECO:0000318"/>
    <property type="project" value="GO_Central"/>
</dbReference>
<evidence type="ECO:0000256" key="12">
    <source>
        <dbReference type="ARBA" id="ARBA00023034"/>
    </source>
</evidence>
<evidence type="ECO:0000256" key="1">
    <source>
        <dbReference type="ARBA" id="ARBA00004255"/>
    </source>
</evidence>
<feature type="compositionally biased region" description="Polar residues" evidence="17">
    <location>
        <begin position="396"/>
        <end position="417"/>
    </location>
</feature>
<keyword evidence="13" id="KW-0472">Membrane</keyword>